<keyword evidence="3" id="KW-1185">Reference proteome</keyword>
<comment type="caution">
    <text evidence="2">The sequence shown here is derived from an EMBL/GenBank/DDBJ whole genome shotgun (WGS) entry which is preliminary data.</text>
</comment>
<dbReference type="GeneID" id="73327476"/>
<evidence type="ECO:0000313" key="3">
    <source>
        <dbReference type="Proteomes" id="UP001055115"/>
    </source>
</evidence>
<feature type="transmembrane region" description="Helical" evidence="1">
    <location>
        <begin position="465"/>
        <end position="484"/>
    </location>
</feature>
<accession>A0AA37NYR5</accession>
<organism evidence="2 3">
    <name type="scientific">Colletotrichum spaethianum</name>
    <dbReference type="NCBI Taxonomy" id="700344"/>
    <lineage>
        <taxon>Eukaryota</taxon>
        <taxon>Fungi</taxon>
        <taxon>Dikarya</taxon>
        <taxon>Ascomycota</taxon>
        <taxon>Pezizomycotina</taxon>
        <taxon>Sordariomycetes</taxon>
        <taxon>Hypocreomycetidae</taxon>
        <taxon>Glomerellales</taxon>
        <taxon>Glomerellaceae</taxon>
        <taxon>Colletotrichum</taxon>
        <taxon>Colletotrichum spaethianum species complex</taxon>
    </lineage>
</organism>
<protein>
    <recommendedName>
        <fullName evidence="4">NAD-specific glutamate dehydrogenase</fullName>
    </recommendedName>
</protein>
<keyword evidence="1" id="KW-0472">Membrane</keyword>
<sequence length="558" mass="57198">MTEVLVDELGLVVTLILLACLFLKAQSLVEGVVQLGVGVDNLLLAHEGLESLAQTGDLTVVLGEGAHDLRVAEDEGGVDTLLLDVLADELVDHAGVGEGRRALELHLLEDLLEELVGLGSVQLVGGGELLAGGLLELGNHLEALPGLLPVDLVHLTVLGVELGLVAAGDVLDEAADQLLSQVHNVVDIGEGLVELAGGELGVVGEVDALVSELTTKLVDAVEATNDKLLEVELGSYSHEHGHVQIVVVGDEGSGGSTTGNGTHHGRLNLDEVSLVEESSDVGDHLGSGDEDLTALVVHDEVQVALAVTLLVVLEAVVLVGQGVQAGGQEDELGREDGQFTLLALLDLGLGCRAAGVSDDTNNVTAAEVDVLVLEGRAALADLLRLGHDLDLDALGTDVVEEELVARGTLVVDTSAHADDLLLVMLARLEVAEVLDKVAQVVVGYVSRSVYRFVQGSRCADLTVELVGVLLVGFGIALLSVAGGLGRGGSGLLGLLSLPLAGLLALLQLRLGDHLAGDIVLEQLGGLFDLEVLDLLGGGLGSAGVGHDCGFAVSRGTCQ</sequence>
<dbReference type="EMBL" id="BQXU01000016">
    <property type="protein sequence ID" value="GKT46492.1"/>
    <property type="molecule type" value="Genomic_DNA"/>
</dbReference>
<evidence type="ECO:0000313" key="2">
    <source>
        <dbReference type="EMBL" id="GKT46492.1"/>
    </source>
</evidence>
<evidence type="ECO:0000256" key="1">
    <source>
        <dbReference type="SAM" id="Phobius"/>
    </source>
</evidence>
<dbReference type="AntiFam" id="ANF00081">
    <property type="entry name" value="Shadow ORF (opposite lysS)"/>
</dbReference>
<dbReference type="RefSeq" id="XP_049128842.1">
    <property type="nucleotide sequence ID" value="XM_049272885.1"/>
</dbReference>
<dbReference type="Proteomes" id="UP001055115">
    <property type="component" value="Unassembled WGS sequence"/>
</dbReference>
<name>A0AA37NYR5_9PEZI</name>
<proteinExistence type="predicted"/>
<reference evidence="2 3" key="1">
    <citation type="submission" date="2022-03" db="EMBL/GenBank/DDBJ databases">
        <title>Genome data of Colletotrichum spp.</title>
        <authorList>
            <person name="Utami Y.D."/>
            <person name="Hiruma K."/>
        </authorList>
    </citation>
    <scope>NUCLEOTIDE SEQUENCE [LARGE SCALE GENOMIC DNA]</scope>
    <source>
        <strain evidence="2 3">MAFF 239500</strain>
    </source>
</reference>
<keyword evidence="1" id="KW-1133">Transmembrane helix</keyword>
<keyword evidence="1" id="KW-0812">Transmembrane</keyword>
<feature type="transmembrane region" description="Helical" evidence="1">
    <location>
        <begin position="491"/>
        <end position="510"/>
    </location>
</feature>
<dbReference type="AlphaFoldDB" id="A0AA37NYR5"/>
<evidence type="ECO:0008006" key="4">
    <source>
        <dbReference type="Google" id="ProtNLM"/>
    </source>
</evidence>
<gene>
    <name evidence="2" type="ORF">ColSpa_06674</name>
</gene>